<accession>A0AAE0MH89</accession>
<dbReference type="AlphaFoldDB" id="A0AAE0MH89"/>
<reference evidence="1" key="1">
    <citation type="journal article" date="2023" name="Mol. Phylogenet. Evol.">
        <title>Genome-scale phylogeny and comparative genomics of the fungal order Sordariales.</title>
        <authorList>
            <person name="Hensen N."/>
            <person name="Bonometti L."/>
            <person name="Westerberg I."/>
            <person name="Brannstrom I.O."/>
            <person name="Guillou S."/>
            <person name="Cros-Aarteil S."/>
            <person name="Calhoun S."/>
            <person name="Haridas S."/>
            <person name="Kuo A."/>
            <person name="Mondo S."/>
            <person name="Pangilinan J."/>
            <person name="Riley R."/>
            <person name="LaButti K."/>
            <person name="Andreopoulos B."/>
            <person name="Lipzen A."/>
            <person name="Chen C."/>
            <person name="Yan M."/>
            <person name="Daum C."/>
            <person name="Ng V."/>
            <person name="Clum A."/>
            <person name="Steindorff A."/>
            <person name="Ohm R.A."/>
            <person name="Martin F."/>
            <person name="Silar P."/>
            <person name="Natvig D.O."/>
            <person name="Lalanne C."/>
            <person name="Gautier V."/>
            <person name="Ament-Velasquez S.L."/>
            <person name="Kruys A."/>
            <person name="Hutchinson M.I."/>
            <person name="Powell A.J."/>
            <person name="Barry K."/>
            <person name="Miller A.N."/>
            <person name="Grigoriev I.V."/>
            <person name="Debuchy R."/>
            <person name="Gladieux P."/>
            <person name="Hiltunen Thoren M."/>
            <person name="Johannesson H."/>
        </authorList>
    </citation>
    <scope>NUCLEOTIDE SEQUENCE</scope>
    <source>
        <strain evidence="1">SMH4131-1</strain>
    </source>
</reference>
<sequence>MDWLSGQADGGSLGQGVFSRGRLWFYSLEAFIGFAALPILSRGLKQVNLFGVKACGKKATRVLRFFFFRCWRFSYRGNEPVILHDATDVVSKWGRWHAAMSCMMSLRLGHSLQGGAELSTHSLALSACPQVWVWVVAGSAPSRTDSLQAAAQTASGPNVLCDVVKLGEDTVRAVIASLEEAVYNVYIDCMGVGAGHGGGAMMLPIL</sequence>
<evidence type="ECO:0000313" key="1">
    <source>
        <dbReference type="EMBL" id="KAK3332432.1"/>
    </source>
</evidence>
<reference evidence="1" key="2">
    <citation type="submission" date="2023-06" db="EMBL/GenBank/DDBJ databases">
        <authorList>
            <consortium name="Lawrence Berkeley National Laboratory"/>
            <person name="Haridas S."/>
            <person name="Hensen N."/>
            <person name="Bonometti L."/>
            <person name="Westerberg I."/>
            <person name="Brannstrom I.O."/>
            <person name="Guillou S."/>
            <person name="Cros-Aarteil S."/>
            <person name="Calhoun S."/>
            <person name="Kuo A."/>
            <person name="Mondo S."/>
            <person name="Pangilinan J."/>
            <person name="Riley R."/>
            <person name="Labutti K."/>
            <person name="Andreopoulos B."/>
            <person name="Lipzen A."/>
            <person name="Chen C."/>
            <person name="Yanf M."/>
            <person name="Daum C."/>
            <person name="Ng V."/>
            <person name="Clum A."/>
            <person name="Steindorff A."/>
            <person name="Ohm R."/>
            <person name="Martin F."/>
            <person name="Silar P."/>
            <person name="Natvig D."/>
            <person name="Lalanne C."/>
            <person name="Gautier V."/>
            <person name="Ament-Velasquez S.L."/>
            <person name="Kruys A."/>
            <person name="Hutchinson M.I."/>
            <person name="Powell A.J."/>
            <person name="Barry K."/>
            <person name="Miller A.N."/>
            <person name="Grigoriev I.V."/>
            <person name="Debuchy R."/>
            <person name="Gladieux P."/>
            <person name="Thoren M.H."/>
            <person name="Johannesson H."/>
        </authorList>
    </citation>
    <scope>NUCLEOTIDE SEQUENCE</scope>
    <source>
        <strain evidence="1">SMH4131-1</strain>
    </source>
</reference>
<keyword evidence="2" id="KW-1185">Reference proteome</keyword>
<gene>
    <name evidence="1" type="ORF">B0T19DRAFT_103207</name>
</gene>
<protein>
    <submittedName>
        <fullName evidence="1">Uncharacterized protein</fullName>
    </submittedName>
</protein>
<dbReference type="EMBL" id="JAUEPO010000002">
    <property type="protein sequence ID" value="KAK3332432.1"/>
    <property type="molecule type" value="Genomic_DNA"/>
</dbReference>
<proteinExistence type="predicted"/>
<dbReference type="Proteomes" id="UP001286456">
    <property type="component" value="Unassembled WGS sequence"/>
</dbReference>
<organism evidence="1 2">
    <name type="scientific">Cercophora scortea</name>
    <dbReference type="NCBI Taxonomy" id="314031"/>
    <lineage>
        <taxon>Eukaryota</taxon>
        <taxon>Fungi</taxon>
        <taxon>Dikarya</taxon>
        <taxon>Ascomycota</taxon>
        <taxon>Pezizomycotina</taxon>
        <taxon>Sordariomycetes</taxon>
        <taxon>Sordariomycetidae</taxon>
        <taxon>Sordariales</taxon>
        <taxon>Lasiosphaeriaceae</taxon>
        <taxon>Cercophora</taxon>
    </lineage>
</organism>
<comment type="caution">
    <text evidence="1">The sequence shown here is derived from an EMBL/GenBank/DDBJ whole genome shotgun (WGS) entry which is preliminary data.</text>
</comment>
<evidence type="ECO:0000313" key="2">
    <source>
        <dbReference type="Proteomes" id="UP001286456"/>
    </source>
</evidence>
<name>A0AAE0MH89_9PEZI</name>